<evidence type="ECO:0000256" key="2">
    <source>
        <dbReference type="SAM" id="Phobius"/>
    </source>
</evidence>
<accession>A0A837R4A6</accession>
<comment type="caution">
    <text evidence="3">The sequence shown here is derived from an EMBL/GenBank/DDBJ whole genome shotgun (WGS) entry which is preliminary data.</text>
</comment>
<keyword evidence="2" id="KW-1133">Transmembrane helix</keyword>
<feature type="region of interest" description="Disordered" evidence="1">
    <location>
        <begin position="46"/>
        <end position="71"/>
    </location>
</feature>
<keyword evidence="2" id="KW-0812">Transmembrane</keyword>
<feature type="compositionally biased region" description="Polar residues" evidence="1">
    <location>
        <begin position="55"/>
        <end position="71"/>
    </location>
</feature>
<evidence type="ECO:0000256" key="1">
    <source>
        <dbReference type="SAM" id="MobiDB-lite"/>
    </source>
</evidence>
<reference evidence="3 4" key="1">
    <citation type="journal article" date="2015" name="Genome Announc.">
        <title>Expanding the biotechnology potential of lactobacilli through comparative genomics of 213 strains and associated genera.</title>
        <authorList>
            <person name="Sun Z."/>
            <person name="Harris H.M."/>
            <person name="McCann A."/>
            <person name="Guo C."/>
            <person name="Argimon S."/>
            <person name="Zhang W."/>
            <person name="Yang X."/>
            <person name="Jeffery I.B."/>
            <person name="Cooney J.C."/>
            <person name="Kagawa T.F."/>
            <person name="Liu W."/>
            <person name="Song Y."/>
            <person name="Salvetti E."/>
            <person name="Wrobel A."/>
            <person name="Rasinkangas P."/>
            <person name="Parkhill J."/>
            <person name="Rea M.C."/>
            <person name="O'Sullivan O."/>
            <person name="Ritari J."/>
            <person name="Douillard F.P."/>
            <person name="Paul Ross R."/>
            <person name="Yang R."/>
            <person name="Briner A.E."/>
            <person name="Felis G.E."/>
            <person name="de Vos W.M."/>
            <person name="Barrangou R."/>
            <person name="Klaenhammer T.R."/>
            <person name="Caufield P.W."/>
            <person name="Cui Y."/>
            <person name="Zhang H."/>
            <person name="O'Toole P.W."/>
        </authorList>
    </citation>
    <scope>NUCLEOTIDE SEQUENCE [LARGE SCALE GENOMIC DNA]</scope>
    <source>
        <strain evidence="3 4">DSM 20314</strain>
    </source>
</reference>
<gene>
    <name evidence="3" type="ORF">FD24_GL001925</name>
</gene>
<keyword evidence="2" id="KW-0472">Membrane</keyword>
<dbReference type="Proteomes" id="UP000051020">
    <property type="component" value="Unassembled WGS sequence"/>
</dbReference>
<dbReference type="AlphaFoldDB" id="A0A837R4A6"/>
<protein>
    <submittedName>
        <fullName evidence="3">Uncharacterized protein</fullName>
    </submittedName>
</protein>
<sequence>MKMARRLGLLLGVALTAIFISLPIMVVRAEDTSTAEVTFRQASSVSKPAKGSSSTTIGSDQVKAGQSHSRQAVQRASTSSGRYYSEPATVQAANQPWWGRLPQTDEQTCQWLLTIMGGWLLILVVIAGYYHAKYKRYQQRSMYQN</sequence>
<evidence type="ECO:0000313" key="3">
    <source>
        <dbReference type="EMBL" id="KRK22144.1"/>
    </source>
</evidence>
<dbReference type="EMBL" id="AZCU01000026">
    <property type="protein sequence ID" value="KRK22144.1"/>
    <property type="molecule type" value="Genomic_DNA"/>
</dbReference>
<organism evidence="3 4">
    <name type="scientific">Lactiplantibacillus pentosus DSM 20314</name>
    <dbReference type="NCBI Taxonomy" id="1423791"/>
    <lineage>
        <taxon>Bacteria</taxon>
        <taxon>Bacillati</taxon>
        <taxon>Bacillota</taxon>
        <taxon>Bacilli</taxon>
        <taxon>Lactobacillales</taxon>
        <taxon>Lactobacillaceae</taxon>
        <taxon>Lactiplantibacillus</taxon>
    </lineage>
</organism>
<feature type="transmembrane region" description="Helical" evidence="2">
    <location>
        <begin position="111"/>
        <end position="132"/>
    </location>
</feature>
<name>A0A837R4A6_LACPE</name>
<proteinExistence type="predicted"/>
<evidence type="ECO:0000313" key="4">
    <source>
        <dbReference type="Proteomes" id="UP000051020"/>
    </source>
</evidence>